<evidence type="ECO:0000313" key="2">
    <source>
        <dbReference type="EMBL" id="TGY87363.1"/>
    </source>
</evidence>
<dbReference type="AlphaFoldDB" id="A0A4S2GWH2"/>
<feature type="compositionally biased region" description="Basic and acidic residues" evidence="1">
    <location>
        <begin position="210"/>
        <end position="220"/>
    </location>
</feature>
<gene>
    <name evidence="2" type="ORF">E5163_14945</name>
</gene>
<evidence type="ECO:0000313" key="3">
    <source>
        <dbReference type="Proteomes" id="UP000308054"/>
    </source>
</evidence>
<comment type="caution">
    <text evidence="2">The sequence shown here is derived from an EMBL/GenBank/DDBJ whole genome shotgun (WGS) entry which is preliminary data.</text>
</comment>
<accession>A0A4S2GWH2</accession>
<reference evidence="2 3" key="1">
    <citation type="journal article" date="2017" name="Int. J. Syst. Evol. Microbiol.">
        <title>Marinicauda algicola sp. nov., isolated from a marine red alga Rhodosorus marinus.</title>
        <authorList>
            <person name="Jeong S.E."/>
            <person name="Jeon S.H."/>
            <person name="Chun B.H."/>
            <person name="Kim D.W."/>
            <person name="Jeon C.O."/>
        </authorList>
    </citation>
    <scope>NUCLEOTIDE SEQUENCE [LARGE SCALE GENOMIC DNA]</scope>
    <source>
        <strain evidence="2 3">JCM 31718</strain>
    </source>
</reference>
<dbReference type="Proteomes" id="UP000308054">
    <property type="component" value="Unassembled WGS sequence"/>
</dbReference>
<keyword evidence="3" id="KW-1185">Reference proteome</keyword>
<feature type="region of interest" description="Disordered" evidence="1">
    <location>
        <begin position="196"/>
        <end position="220"/>
    </location>
</feature>
<organism evidence="2 3">
    <name type="scientific">Marinicauda algicola</name>
    <dbReference type="NCBI Taxonomy" id="2029849"/>
    <lineage>
        <taxon>Bacteria</taxon>
        <taxon>Pseudomonadati</taxon>
        <taxon>Pseudomonadota</taxon>
        <taxon>Alphaproteobacteria</taxon>
        <taxon>Maricaulales</taxon>
        <taxon>Maricaulaceae</taxon>
        <taxon>Marinicauda</taxon>
    </lineage>
</organism>
<evidence type="ECO:0000256" key="1">
    <source>
        <dbReference type="SAM" id="MobiDB-lite"/>
    </source>
</evidence>
<protein>
    <submittedName>
        <fullName evidence="2">DUF2163 domain-containing protein</fullName>
    </submittedName>
</protein>
<proteinExistence type="predicted"/>
<dbReference type="RefSeq" id="WP_135997337.1">
    <property type="nucleotide sequence ID" value="NZ_CP071057.1"/>
</dbReference>
<dbReference type="EMBL" id="SRXW01000006">
    <property type="protein sequence ID" value="TGY87363.1"/>
    <property type="molecule type" value="Genomic_DNA"/>
</dbReference>
<name>A0A4S2GWH2_9PROT</name>
<dbReference type="OrthoDB" id="8440537at2"/>
<sequence>MRTISTEAETQLERGEGAVRFAVKFTFPSGTYRFWDEDEGTLTIDGETYVGAGAIAEFSGVPGGGGLAADRFAFTLDGTRMVQADVAGDPAALLATFHDEDYRNRPVDLTMVLFESAPGDVVLALPLLSGVVTGAPLRVGEEARLDIECQARSALLGRQNGGTRSKAHQRSLYADDTGLDYVVDTVNGEASLWWGPRQTRRTSGGGDPGRFPDRPDAFLV</sequence>